<feature type="binding site" evidence="4">
    <location>
        <position position="205"/>
    </location>
    <ligand>
        <name>a divalent metal cation</name>
        <dbReference type="ChEBI" id="CHEBI:60240"/>
        <label>1</label>
    </ligand>
</feature>
<evidence type="ECO:0000313" key="6">
    <source>
        <dbReference type="EMBL" id="EKW9776286.1"/>
    </source>
</evidence>
<dbReference type="EMBL" id="ABKSPD020000006">
    <property type="protein sequence ID" value="EKW9776286.1"/>
    <property type="molecule type" value="Genomic_DNA"/>
</dbReference>
<dbReference type="CDD" id="cd01310">
    <property type="entry name" value="TatD_DNAse"/>
    <property type="match status" value="1"/>
</dbReference>
<evidence type="ECO:0000256" key="3">
    <source>
        <dbReference type="ARBA" id="ARBA00022801"/>
    </source>
</evidence>
<dbReference type="Pfam" id="PF01026">
    <property type="entry name" value="TatD_DNase"/>
    <property type="match status" value="1"/>
</dbReference>
<feature type="binding site" evidence="4">
    <location>
        <position position="155"/>
    </location>
    <ligand>
        <name>a divalent metal cation</name>
        <dbReference type="ChEBI" id="CHEBI:60240"/>
        <label>2</label>
    </ligand>
</feature>
<feature type="binding site" evidence="4">
    <location>
        <position position="131"/>
    </location>
    <ligand>
        <name>a divalent metal cation</name>
        <dbReference type="ChEBI" id="CHEBI:60240"/>
        <label>2</label>
    </ligand>
</feature>
<dbReference type="GO" id="GO:0046872">
    <property type="term" value="F:metal ion binding"/>
    <property type="evidence" value="ECO:0007669"/>
    <property type="project" value="UniProtKB-KW"/>
</dbReference>
<dbReference type="KEGG" id="pvl:AOB99_14075"/>
<evidence type="ECO:0000256" key="4">
    <source>
        <dbReference type="PIRSR" id="PIRSR005902-1"/>
    </source>
</evidence>
<dbReference type="GeneID" id="6801568"/>
<dbReference type="PROSITE" id="PS01091">
    <property type="entry name" value="TATD_3"/>
    <property type="match status" value="1"/>
</dbReference>
<accession>A0AAJ0YCY9</accession>
<dbReference type="AlphaFoldDB" id="A0AAJ0YCY9"/>
<comment type="similarity">
    <text evidence="1">Belongs to the metallo-dependent hydrolases superfamily. TatD-type hydrolase family.</text>
</comment>
<dbReference type="Proteomes" id="UP000195540">
    <property type="component" value="Chromosome"/>
</dbReference>
<reference evidence="6" key="2">
    <citation type="submission" date="2023-06" db="EMBL/GenBank/DDBJ databases">
        <authorList>
            <consortium name="Clinical and Environmental Microbiology Branch: Whole genome sequencing antimicrobial resistance pathogens in the healthcare setting"/>
        </authorList>
    </citation>
    <scope>NUCLEOTIDE SEQUENCE</scope>
    <source>
        <strain evidence="6">Microbial</strain>
    </source>
</reference>
<dbReference type="FunFam" id="3.20.20.140:FF:000005">
    <property type="entry name" value="TatD family hydrolase"/>
    <property type="match status" value="1"/>
</dbReference>
<dbReference type="InterPro" id="IPR032466">
    <property type="entry name" value="Metal_Hydrolase"/>
</dbReference>
<evidence type="ECO:0000256" key="1">
    <source>
        <dbReference type="ARBA" id="ARBA00009275"/>
    </source>
</evidence>
<feature type="binding site" evidence="4">
    <location>
        <position position="95"/>
    </location>
    <ligand>
        <name>a divalent metal cation</name>
        <dbReference type="ChEBI" id="CHEBI:60240"/>
        <label>1</label>
    </ligand>
</feature>
<feature type="binding site" evidence="4">
    <location>
        <position position="10"/>
    </location>
    <ligand>
        <name>a divalent metal cation</name>
        <dbReference type="ChEBI" id="CHEBI:60240"/>
        <label>1</label>
    </ligand>
</feature>
<keyword evidence="2 4" id="KW-0479">Metal-binding</keyword>
<dbReference type="PANTHER" id="PTHR46124:SF3">
    <property type="entry name" value="HYDROLASE"/>
    <property type="match status" value="1"/>
</dbReference>
<dbReference type="SUPFAM" id="SSF51556">
    <property type="entry name" value="Metallo-dependent hydrolases"/>
    <property type="match status" value="1"/>
</dbReference>
<sequence length="260" mass="29600">MSRFIDTHCHFDFPVFYHDLENSLALAQQAQVKKIIIPAVAQWNWDAVTELSRYNNALYCALGLHPLYIEAHTEQHLIELKTRLKTTPRCVAMGEMGLDNYMTNPHPEKQQQFLIAQLKLAIEFDLPVILHSRKTHDNLSAILRRYSVPRKGVIHGFSGSLQQAERFVQQGYFIGVGGTITYPRAQKTRRAIASLPLERLLLETDAPDMPVSGFQGEPNRPERILAVFSSLCELRQESAEVIANQLYLNSLQLFQLTDDA</sequence>
<dbReference type="PANTHER" id="PTHR46124">
    <property type="entry name" value="D-AMINOACYL-TRNA DEACYLASE"/>
    <property type="match status" value="1"/>
</dbReference>
<gene>
    <name evidence="5" type="ORF">AM402_05580</name>
    <name evidence="6" type="ORF">PW210_002105</name>
</gene>
<dbReference type="GO" id="GO:0005829">
    <property type="term" value="C:cytosol"/>
    <property type="evidence" value="ECO:0007669"/>
    <property type="project" value="TreeGrafter"/>
</dbReference>
<reference evidence="5 7" key="1">
    <citation type="submission" date="2017-05" db="EMBL/GenBank/DDBJ databases">
        <title>Whole genome sequencing of Proteus mirabilis AR_0155.</title>
        <authorList>
            <person name="Conlan S."/>
            <person name="Thomas P.J."/>
            <person name="Mullikin J."/>
            <person name="Frank K.M."/>
            <person name="Segre J.A."/>
        </authorList>
    </citation>
    <scope>NUCLEOTIDE SEQUENCE [LARGE SCALE GENOMIC DNA]</scope>
    <source>
        <strain evidence="5 7">AR_0155</strain>
    </source>
</reference>
<organism evidence="6 8">
    <name type="scientific">Proteus mirabilis</name>
    <dbReference type="NCBI Taxonomy" id="584"/>
    <lineage>
        <taxon>Bacteria</taxon>
        <taxon>Pseudomonadati</taxon>
        <taxon>Pseudomonadota</taxon>
        <taxon>Gammaproteobacteria</taxon>
        <taxon>Enterobacterales</taxon>
        <taxon>Morganellaceae</taxon>
        <taxon>Proteus</taxon>
    </lineage>
</organism>
<dbReference type="PROSITE" id="PS01137">
    <property type="entry name" value="TATD_1"/>
    <property type="match status" value="1"/>
</dbReference>
<dbReference type="InterPro" id="IPR018228">
    <property type="entry name" value="DNase_TatD-rel_CS"/>
</dbReference>
<dbReference type="Gene3D" id="3.20.20.140">
    <property type="entry name" value="Metal-dependent hydrolases"/>
    <property type="match status" value="1"/>
</dbReference>
<dbReference type="InterPro" id="IPR001130">
    <property type="entry name" value="TatD-like"/>
</dbReference>
<feature type="binding site" evidence="4">
    <location>
        <position position="8"/>
    </location>
    <ligand>
        <name>a divalent metal cation</name>
        <dbReference type="ChEBI" id="CHEBI:60240"/>
        <label>1</label>
    </ligand>
</feature>
<evidence type="ECO:0000313" key="7">
    <source>
        <dbReference type="Proteomes" id="UP000195540"/>
    </source>
</evidence>
<dbReference type="RefSeq" id="WP_004249416.1">
    <property type="nucleotide sequence ID" value="NZ_ABFCQN020000059.1"/>
</dbReference>
<dbReference type="Proteomes" id="UP001171165">
    <property type="component" value="Unassembled WGS sequence"/>
</dbReference>
<dbReference type="PIRSF" id="PIRSF005902">
    <property type="entry name" value="DNase_TatD"/>
    <property type="match status" value="1"/>
</dbReference>
<keyword evidence="3 6" id="KW-0378">Hydrolase</keyword>
<dbReference type="PROSITE" id="PS01090">
    <property type="entry name" value="TATD_2"/>
    <property type="match status" value="1"/>
</dbReference>
<dbReference type="EMBL" id="CP021694">
    <property type="protein sequence ID" value="ARX33643.1"/>
    <property type="molecule type" value="Genomic_DNA"/>
</dbReference>
<protein>
    <submittedName>
        <fullName evidence="6">Metal-dependent hydrolase</fullName>
    </submittedName>
</protein>
<evidence type="ECO:0000313" key="5">
    <source>
        <dbReference type="EMBL" id="ARX33643.1"/>
    </source>
</evidence>
<proteinExistence type="inferred from homology"/>
<dbReference type="GO" id="GO:0016788">
    <property type="term" value="F:hydrolase activity, acting on ester bonds"/>
    <property type="evidence" value="ECO:0007669"/>
    <property type="project" value="InterPro"/>
</dbReference>
<name>A0AAJ0YCY9_PROMI</name>
<evidence type="ECO:0000313" key="8">
    <source>
        <dbReference type="Proteomes" id="UP001171165"/>
    </source>
</evidence>
<evidence type="ECO:0000256" key="2">
    <source>
        <dbReference type="ARBA" id="ARBA00022723"/>
    </source>
</evidence>